<reference evidence="1" key="2">
    <citation type="submission" date="2018-07" db="EMBL/GenBank/DDBJ databases">
        <authorList>
            <consortium name="NCBI Pathogen Detection Project"/>
        </authorList>
    </citation>
    <scope>NUCLEOTIDE SEQUENCE</scope>
    <source>
        <strain evidence="1">3475-67</strain>
    </source>
</reference>
<proteinExistence type="predicted"/>
<dbReference type="AlphaFoldDB" id="A0A732CR00"/>
<comment type="caution">
    <text evidence="1">The sequence shown here is derived from an EMBL/GenBank/DDBJ whole genome shotgun (WGS) entry which is preliminary data.</text>
</comment>
<protein>
    <submittedName>
        <fullName evidence="1">Host cell division inhibitor Icd-like protein</fullName>
    </submittedName>
</protein>
<reference evidence="1" key="1">
    <citation type="journal article" date="2018" name="Genome Biol.">
        <title>SKESA: strategic k-mer extension for scrupulous assemblies.</title>
        <authorList>
            <person name="Souvorov A."/>
            <person name="Agarwala R."/>
            <person name="Lipman D.J."/>
        </authorList>
    </citation>
    <scope>NUCLEOTIDE SEQUENCE</scope>
    <source>
        <strain evidence="1">3475-67</strain>
    </source>
</reference>
<sequence>MAVRLRRSHPLSDEKASSRRWCSGSGVYRWRAESGGYCMTGKTKAAMPGRQCNTALLKHRQITRLAAGGQTLSQRNPYAQINRVRLTYGDRDKGEQYSGSWQNNVKRGLEAPTKNVESCEDNQPSLRGEPLHNSLIVAQNRPFLRGAVHSITESNPVQLSGSDLAFLRWRRLISPRIEVTINPALLSPSSLNDSISATTSCGTRTVKSCDFAFLLEVAITDSFDVWCVSVYAKKSYAQCLKCVSLECSFKSEGETHLTNSEARQCANTNRASYHNVTEAYIMACIQHTQTRPKYQYRFLALSAIGRNVIHITATTEREAREQSPAGCVMVFAGRLKRSSRLATSSAAISSWITPLACVPVPTTSPNRVSTRCIPINTWAAAWWTPTPSRCLSFPAPVPDLTFKGLRPLFALCGVQ</sequence>
<accession>A0A732CR00</accession>
<dbReference type="EMBL" id="DAASCP010000001">
    <property type="protein sequence ID" value="HAE4962451.1"/>
    <property type="molecule type" value="Genomic_DNA"/>
</dbReference>
<gene>
    <name evidence="1" type="ORF">GNC68_000287</name>
</gene>
<dbReference type="NCBIfam" id="NF033153">
    <property type="entry name" value="phage_ICD_like"/>
    <property type="match status" value="1"/>
</dbReference>
<organism evidence="1">
    <name type="scientific">Salmonella enterica subsp. salamae serovar 18:z10:z6</name>
    <dbReference type="NCBI Taxonomy" id="1967614"/>
    <lineage>
        <taxon>Bacteria</taxon>
        <taxon>Pseudomonadati</taxon>
        <taxon>Pseudomonadota</taxon>
        <taxon>Gammaproteobacteria</taxon>
        <taxon>Enterobacterales</taxon>
        <taxon>Enterobacteriaceae</taxon>
        <taxon>Salmonella</taxon>
    </lineage>
</organism>
<evidence type="ECO:0000313" key="1">
    <source>
        <dbReference type="EMBL" id="HAE4962451.1"/>
    </source>
</evidence>
<name>A0A732CR00_SALER</name>